<accession>A0A2M7YHY9</accession>
<dbReference type="GO" id="GO:0006313">
    <property type="term" value="P:DNA transposition"/>
    <property type="evidence" value="ECO:0007669"/>
    <property type="project" value="InterPro"/>
</dbReference>
<comment type="function">
    <text evidence="1">Involved in the transposition of the insertion sequence IS5.</text>
</comment>
<dbReference type="GO" id="GO:0004803">
    <property type="term" value="F:transposase activity"/>
    <property type="evidence" value="ECO:0007669"/>
    <property type="project" value="InterPro"/>
</dbReference>
<evidence type="ECO:0000256" key="2">
    <source>
        <dbReference type="ARBA" id="ARBA00010075"/>
    </source>
</evidence>
<dbReference type="PANTHER" id="PTHR35604:SF2">
    <property type="entry name" value="TRANSPOSASE INSH FOR INSERTION SEQUENCE ELEMENT IS5A-RELATED"/>
    <property type="match status" value="1"/>
</dbReference>
<comment type="caution">
    <text evidence="9">The sequence shown here is derived from an EMBL/GenBank/DDBJ whole genome shotgun (WGS) entry which is preliminary data.</text>
</comment>
<dbReference type="PANTHER" id="PTHR35604">
    <property type="entry name" value="TRANSPOSASE INSH FOR INSERTION SEQUENCE ELEMENT IS5A-RELATED"/>
    <property type="match status" value="1"/>
</dbReference>
<dbReference type="NCBIfam" id="NF033581">
    <property type="entry name" value="transpos_IS5_4"/>
    <property type="match status" value="1"/>
</dbReference>
<feature type="domain" description="Transposase InsH N-terminal" evidence="8">
    <location>
        <begin position="32"/>
        <end position="128"/>
    </location>
</feature>
<evidence type="ECO:0000259" key="7">
    <source>
        <dbReference type="Pfam" id="PF01609"/>
    </source>
</evidence>
<sequence>MLKLRYNSLILSAKYMFKQSNKNSLFGNYLYERVIPKDNFLKQLSEAIDFSFINGICLDKYENYGKAGNRPYEPEILFKILFLSFLYDVSLREIEEQINDRLSFKWFMGLAVDDPAPDHSTLTVFRDRLEEETFQDIFNNIVSQAKVKQLVHDRLKIIDSTAMRANVDLSRLARKNSGRDKKESGDDKDNYIDKTSPDSDARFGRKSSQKQFYGYKKHIIIDGDSEIIEQVITTPGNIKDEQIVKPLIAEVEMSTDLRKRTKILADKGYDTNANHELIEEYQGKSFIIIKKNRTVKKLKNRMKTMIYRRTIKERYKIERRFADGKTNHGLGKCKWLGIWKTAIQNYLTATVLNCKRIVTLIAAQINSSA</sequence>
<evidence type="ECO:0000313" key="9">
    <source>
        <dbReference type="EMBL" id="PJA62572.1"/>
    </source>
</evidence>
<keyword evidence="4" id="KW-0238">DNA-binding</keyword>
<reference evidence="10" key="1">
    <citation type="submission" date="2017-09" db="EMBL/GenBank/DDBJ databases">
        <title>Depth-based differentiation of microbial function through sediment-hosted aquifers and enrichment of novel symbionts in the deep terrestrial subsurface.</title>
        <authorList>
            <person name="Probst A.J."/>
            <person name="Ladd B."/>
            <person name="Jarett J.K."/>
            <person name="Geller-Mcgrath D.E."/>
            <person name="Sieber C.M.K."/>
            <person name="Emerson J.B."/>
            <person name="Anantharaman K."/>
            <person name="Thomas B.C."/>
            <person name="Malmstrom R."/>
            <person name="Stieglmeier M."/>
            <person name="Klingl A."/>
            <person name="Woyke T."/>
            <person name="Ryan C.M."/>
            <person name="Banfield J.F."/>
        </authorList>
    </citation>
    <scope>NUCLEOTIDE SEQUENCE [LARGE SCALE GENOMIC DNA]</scope>
</reference>
<dbReference type="Proteomes" id="UP000229213">
    <property type="component" value="Unassembled WGS sequence"/>
</dbReference>
<organism evidence="9 10">
    <name type="scientific">bacterium (Candidatus Ratteibacteria) CG_4_9_14_3_um_filter_41_21</name>
    <dbReference type="NCBI Taxonomy" id="2014289"/>
    <lineage>
        <taxon>Bacteria</taxon>
        <taxon>Candidatus Ratteibacteria</taxon>
    </lineage>
</organism>
<protein>
    <recommendedName>
        <fullName evidence="11">IS5/IS1182 family transposase</fullName>
    </recommendedName>
</protein>
<evidence type="ECO:0000256" key="5">
    <source>
        <dbReference type="ARBA" id="ARBA00023172"/>
    </source>
</evidence>
<dbReference type="GO" id="GO:0003677">
    <property type="term" value="F:DNA binding"/>
    <property type="evidence" value="ECO:0007669"/>
    <property type="project" value="UniProtKB-KW"/>
</dbReference>
<feature type="domain" description="Transposase IS4-like" evidence="7">
    <location>
        <begin position="157"/>
        <end position="354"/>
    </location>
</feature>
<evidence type="ECO:0008006" key="11">
    <source>
        <dbReference type="Google" id="ProtNLM"/>
    </source>
</evidence>
<dbReference type="EMBL" id="PFWI01000014">
    <property type="protein sequence ID" value="PJA62572.1"/>
    <property type="molecule type" value="Genomic_DNA"/>
</dbReference>
<dbReference type="InterPro" id="IPR008490">
    <property type="entry name" value="Transposase_InsH_N"/>
</dbReference>
<evidence type="ECO:0000256" key="1">
    <source>
        <dbReference type="ARBA" id="ARBA00003544"/>
    </source>
</evidence>
<feature type="region of interest" description="Disordered" evidence="6">
    <location>
        <begin position="174"/>
        <end position="207"/>
    </location>
</feature>
<keyword evidence="3" id="KW-0815">Transposition</keyword>
<comment type="similarity">
    <text evidence="2">Belongs to the transposase 11 family.</text>
</comment>
<dbReference type="Pfam" id="PF01609">
    <property type="entry name" value="DDE_Tnp_1"/>
    <property type="match status" value="1"/>
</dbReference>
<evidence type="ECO:0000256" key="4">
    <source>
        <dbReference type="ARBA" id="ARBA00023125"/>
    </source>
</evidence>
<feature type="compositionally biased region" description="Basic and acidic residues" evidence="6">
    <location>
        <begin position="177"/>
        <end position="203"/>
    </location>
</feature>
<evidence type="ECO:0000256" key="3">
    <source>
        <dbReference type="ARBA" id="ARBA00022578"/>
    </source>
</evidence>
<evidence type="ECO:0000256" key="6">
    <source>
        <dbReference type="SAM" id="MobiDB-lite"/>
    </source>
</evidence>
<dbReference type="Pfam" id="PF05598">
    <property type="entry name" value="DUF772"/>
    <property type="match status" value="1"/>
</dbReference>
<keyword evidence="5" id="KW-0233">DNA recombination</keyword>
<gene>
    <name evidence="9" type="ORF">CO162_00375</name>
</gene>
<dbReference type="AlphaFoldDB" id="A0A2M7YHY9"/>
<dbReference type="InterPro" id="IPR047959">
    <property type="entry name" value="Transpos_IS5"/>
</dbReference>
<evidence type="ECO:0000313" key="10">
    <source>
        <dbReference type="Proteomes" id="UP000229213"/>
    </source>
</evidence>
<dbReference type="InterPro" id="IPR002559">
    <property type="entry name" value="Transposase_11"/>
</dbReference>
<proteinExistence type="inferred from homology"/>
<evidence type="ECO:0000259" key="8">
    <source>
        <dbReference type="Pfam" id="PF05598"/>
    </source>
</evidence>
<name>A0A2M7YHY9_9BACT</name>